<reference evidence="2 3" key="1">
    <citation type="journal article" date="2006" name="Science">
        <title>Phytophthora genome sequences uncover evolutionary origins and mechanisms of pathogenesis.</title>
        <authorList>
            <person name="Tyler B.M."/>
            <person name="Tripathy S."/>
            <person name="Zhang X."/>
            <person name="Dehal P."/>
            <person name="Jiang R.H."/>
            <person name="Aerts A."/>
            <person name="Arredondo F.D."/>
            <person name="Baxter L."/>
            <person name="Bensasson D."/>
            <person name="Beynon J.L."/>
            <person name="Chapman J."/>
            <person name="Damasceno C.M."/>
            <person name="Dorrance A.E."/>
            <person name="Dou D."/>
            <person name="Dickerman A.W."/>
            <person name="Dubchak I.L."/>
            <person name="Garbelotto M."/>
            <person name="Gijzen M."/>
            <person name="Gordon S.G."/>
            <person name="Govers F."/>
            <person name="Grunwald N.J."/>
            <person name="Huang W."/>
            <person name="Ivors K.L."/>
            <person name="Jones R.W."/>
            <person name="Kamoun S."/>
            <person name="Krampis K."/>
            <person name="Lamour K.H."/>
            <person name="Lee M.K."/>
            <person name="McDonald W.H."/>
            <person name="Medina M."/>
            <person name="Meijer H.J."/>
            <person name="Nordberg E.K."/>
            <person name="Maclean D.J."/>
            <person name="Ospina-Giraldo M.D."/>
            <person name="Morris P.F."/>
            <person name="Phuntumart V."/>
            <person name="Putnam N.H."/>
            <person name="Rash S."/>
            <person name="Rose J.K."/>
            <person name="Sakihama Y."/>
            <person name="Salamov A.A."/>
            <person name="Savidor A."/>
            <person name="Scheuring C.F."/>
            <person name="Smith B.M."/>
            <person name="Sobral B.W."/>
            <person name="Terry A."/>
            <person name="Torto-Alalibo T.A."/>
            <person name="Win J."/>
            <person name="Xu Z."/>
            <person name="Zhang H."/>
            <person name="Grigoriev I.V."/>
            <person name="Rokhsar D.S."/>
            <person name="Boore J.L."/>
        </authorList>
    </citation>
    <scope>NUCLEOTIDE SEQUENCE [LARGE SCALE GENOMIC DNA]</scope>
    <source>
        <strain evidence="2 3">P6497</strain>
    </source>
</reference>
<dbReference type="InParanoid" id="G5AEX9"/>
<protein>
    <submittedName>
        <fullName evidence="2">Uncharacterized protein</fullName>
    </submittedName>
</protein>
<proteinExistence type="predicted"/>
<feature type="compositionally biased region" description="Basic and acidic residues" evidence="1">
    <location>
        <begin position="60"/>
        <end position="70"/>
    </location>
</feature>
<gene>
    <name evidence="2" type="ORF">PHYSODRAFT_251488</name>
</gene>
<feature type="compositionally biased region" description="Low complexity" evidence="1">
    <location>
        <begin position="358"/>
        <end position="385"/>
    </location>
</feature>
<feature type="compositionally biased region" description="Low complexity" evidence="1">
    <location>
        <begin position="392"/>
        <end position="406"/>
    </location>
</feature>
<evidence type="ECO:0000313" key="2">
    <source>
        <dbReference type="EMBL" id="EGZ05769.1"/>
    </source>
</evidence>
<dbReference type="RefSeq" id="XP_009538630.1">
    <property type="nucleotide sequence ID" value="XM_009540335.1"/>
</dbReference>
<organism evidence="2 3">
    <name type="scientific">Phytophthora sojae (strain P6497)</name>
    <name type="common">Soybean stem and root rot agent</name>
    <name type="synonym">Phytophthora megasperma f. sp. glycines</name>
    <dbReference type="NCBI Taxonomy" id="1094619"/>
    <lineage>
        <taxon>Eukaryota</taxon>
        <taxon>Sar</taxon>
        <taxon>Stramenopiles</taxon>
        <taxon>Oomycota</taxon>
        <taxon>Peronosporomycetes</taxon>
        <taxon>Peronosporales</taxon>
        <taxon>Peronosporaceae</taxon>
        <taxon>Phytophthora</taxon>
    </lineage>
</organism>
<evidence type="ECO:0000256" key="1">
    <source>
        <dbReference type="SAM" id="MobiDB-lite"/>
    </source>
</evidence>
<accession>G5AEX9</accession>
<dbReference type="SMR" id="G5AEX9"/>
<dbReference type="EMBL" id="JH159165">
    <property type="protein sequence ID" value="EGZ05769.1"/>
    <property type="molecule type" value="Genomic_DNA"/>
</dbReference>
<feature type="region of interest" description="Disordered" evidence="1">
    <location>
        <begin position="60"/>
        <end position="81"/>
    </location>
</feature>
<feature type="compositionally biased region" description="Low complexity" evidence="1">
    <location>
        <begin position="308"/>
        <end position="333"/>
    </location>
</feature>
<sequence>MAERDRARQSAVRRERQRDVALAERDQARRDFAALEQERDAVVVERDQARQVSLALEQTRDAATRERDQARQAQARAEQQRDALVEDLRVTRNSLAQSRAETESAQRMNDPLQADVRRVNALLVAHAEELQRETARIRELETTAATASTARVVAEAETARAQANELQAVSRSGQYRTGWLAMRRRLLQQSDAAGAHIRRLSVRVADLADERDLAVRERGERAMAWRRMLRDARRSRELAQRVRDDLAGKLASSVSSVGGTIDTAGLIRRLEATYAAEANAAVPLPPADPAGATPMAVSVASPPAVVAGPSALAPSSDTVPSSSDSTQQPSSSVCTPAPLQVPVSSSAPSLSGTRRPRPSGARPSGSRHPSSSCVGLPATSTSSSSPRRRSQRASTRADTAASNSAAAQASPVTSLSAAAVAAAAARARADASLFGSESSETKTPSFAKPFFPLAFFAAFTFSIDFASALPSGFDVAFGVAFPLGFAFIVEFLVALICPRAPVPKPANWNRALVTRANVDALYATRPWRYLAQEVGSVLFASGDAAFQPFMRRLRHHVERWAQAYGESTHELHVPGAAWRSWRSSRNSRRSHAGDHLNSLLQLVVDLFRRGLADMDLHLDPAVLHFPPAHSRIGRWFPGIQHTTLQEALDDVDVQEPWRRFHRTPLTVAQMDANVRCRVTRAHHAYLVPRLAGKFVQQVCA</sequence>
<feature type="region of interest" description="Disordered" evidence="1">
    <location>
        <begin position="1"/>
        <end position="26"/>
    </location>
</feature>
<evidence type="ECO:0000313" key="3">
    <source>
        <dbReference type="Proteomes" id="UP000002640"/>
    </source>
</evidence>
<dbReference type="GeneID" id="20638160"/>
<name>G5AEX9_PHYSP</name>
<dbReference type="KEGG" id="psoj:PHYSODRAFT_251488"/>
<dbReference type="STRING" id="1094619.G5AEX9"/>
<dbReference type="AlphaFoldDB" id="G5AEX9"/>
<feature type="region of interest" description="Disordered" evidence="1">
    <location>
        <begin position="308"/>
        <end position="406"/>
    </location>
</feature>
<keyword evidence="3" id="KW-1185">Reference proteome</keyword>
<dbReference type="Proteomes" id="UP000002640">
    <property type="component" value="Unassembled WGS sequence"/>
</dbReference>